<dbReference type="Gene3D" id="3.10.180.10">
    <property type="entry name" value="2,3-Dihydroxybiphenyl 1,2-Dioxygenase, domain 1"/>
    <property type="match status" value="1"/>
</dbReference>
<dbReference type="InterPro" id="IPR051785">
    <property type="entry name" value="MMCE/EMCE_epimerase"/>
</dbReference>
<dbReference type="InterPro" id="IPR004360">
    <property type="entry name" value="Glyas_Fos-R_dOase_dom"/>
</dbReference>
<dbReference type="AlphaFoldDB" id="A0AAN6DPN0"/>
<evidence type="ECO:0000313" key="3">
    <source>
        <dbReference type="EMBL" id="KAI1609049.1"/>
    </source>
</evidence>
<name>A0AAN6DPN0_9EURO</name>
<evidence type="ECO:0000259" key="2">
    <source>
        <dbReference type="PROSITE" id="PS51819"/>
    </source>
</evidence>
<dbReference type="PROSITE" id="PS51819">
    <property type="entry name" value="VOC"/>
    <property type="match status" value="1"/>
</dbReference>
<accession>A0AAN6DPN0</accession>
<dbReference type="Proteomes" id="UP001203852">
    <property type="component" value="Unassembled WGS sequence"/>
</dbReference>
<protein>
    <submittedName>
        <fullName evidence="3">Glyoxalase/Bleomycin resistance protein/Dihydroxybiphenyl dioxygenase</fullName>
    </submittedName>
</protein>
<reference evidence="3" key="1">
    <citation type="journal article" date="2022" name="bioRxiv">
        <title>Deciphering the potential niche of two novel black yeast fungi from a biological soil crust based on their genomes, phenotypes, and melanin regulation.</title>
        <authorList>
            <consortium name="DOE Joint Genome Institute"/>
            <person name="Carr E.C."/>
            <person name="Barton Q."/>
            <person name="Grambo S."/>
            <person name="Sullivan M."/>
            <person name="Renfro C.M."/>
            <person name="Kuo A."/>
            <person name="Pangilinan J."/>
            <person name="Lipzen A."/>
            <person name="Keymanesh K."/>
            <person name="Savage E."/>
            <person name="Barry K."/>
            <person name="Grigoriev I.V."/>
            <person name="Riekhof W.R."/>
            <person name="Harris S.S."/>
        </authorList>
    </citation>
    <scope>NUCLEOTIDE SEQUENCE</scope>
    <source>
        <strain evidence="3">JF 03-4F</strain>
    </source>
</reference>
<dbReference type="PANTHER" id="PTHR43048">
    <property type="entry name" value="METHYLMALONYL-COA EPIMERASE"/>
    <property type="match status" value="1"/>
</dbReference>
<dbReference type="GO" id="GO:0046491">
    <property type="term" value="P:L-methylmalonyl-CoA metabolic process"/>
    <property type="evidence" value="ECO:0007669"/>
    <property type="project" value="TreeGrafter"/>
</dbReference>
<dbReference type="GO" id="GO:0046872">
    <property type="term" value="F:metal ion binding"/>
    <property type="evidence" value="ECO:0007669"/>
    <property type="project" value="UniProtKB-KW"/>
</dbReference>
<comment type="caution">
    <text evidence="3">The sequence shown here is derived from an EMBL/GenBank/DDBJ whole genome shotgun (WGS) entry which is preliminary data.</text>
</comment>
<dbReference type="GO" id="GO:0004493">
    <property type="term" value="F:methylmalonyl-CoA epimerase activity"/>
    <property type="evidence" value="ECO:0007669"/>
    <property type="project" value="TreeGrafter"/>
</dbReference>
<evidence type="ECO:0000256" key="1">
    <source>
        <dbReference type="ARBA" id="ARBA00022723"/>
    </source>
</evidence>
<keyword evidence="3" id="KW-0560">Oxidoreductase</keyword>
<dbReference type="SUPFAM" id="SSF54593">
    <property type="entry name" value="Glyoxalase/Bleomycin resistance protein/Dihydroxybiphenyl dioxygenase"/>
    <property type="match status" value="1"/>
</dbReference>
<dbReference type="InterPro" id="IPR037523">
    <property type="entry name" value="VOC_core"/>
</dbReference>
<evidence type="ECO:0000313" key="4">
    <source>
        <dbReference type="Proteomes" id="UP001203852"/>
    </source>
</evidence>
<dbReference type="EMBL" id="MU404361">
    <property type="protein sequence ID" value="KAI1609049.1"/>
    <property type="molecule type" value="Genomic_DNA"/>
</dbReference>
<dbReference type="GO" id="GO:0051213">
    <property type="term" value="F:dioxygenase activity"/>
    <property type="evidence" value="ECO:0007669"/>
    <property type="project" value="UniProtKB-KW"/>
</dbReference>
<keyword evidence="3" id="KW-0223">Dioxygenase</keyword>
<keyword evidence="4" id="KW-1185">Reference proteome</keyword>
<sequence>MPTATLKINHVGISVPDLDAAVAWYTEHLGFRQLKPNVLHKRDESIDRNKDKNFFRIHPEPVREVKVAYLAAGNGIGFELFEFLDPKHQVSPGFGPDMFTRTGCYHIAVTTEDPVALCEKLVGVGATQIGDPARLANGDVVLYLRDPCGVILELCS</sequence>
<gene>
    <name evidence="3" type="ORF">EDD36DRAFT_446907</name>
</gene>
<organism evidence="3 4">
    <name type="scientific">Exophiala viscosa</name>
    <dbReference type="NCBI Taxonomy" id="2486360"/>
    <lineage>
        <taxon>Eukaryota</taxon>
        <taxon>Fungi</taxon>
        <taxon>Dikarya</taxon>
        <taxon>Ascomycota</taxon>
        <taxon>Pezizomycotina</taxon>
        <taxon>Eurotiomycetes</taxon>
        <taxon>Chaetothyriomycetidae</taxon>
        <taxon>Chaetothyriales</taxon>
        <taxon>Herpotrichiellaceae</taxon>
        <taxon>Exophiala</taxon>
    </lineage>
</organism>
<keyword evidence="1" id="KW-0479">Metal-binding</keyword>
<proteinExistence type="predicted"/>
<dbReference type="Pfam" id="PF00903">
    <property type="entry name" value="Glyoxalase"/>
    <property type="match status" value="1"/>
</dbReference>
<dbReference type="InterPro" id="IPR029068">
    <property type="entry name" value="Glyas_Bleomycin-R_OHBP_Dase"/>
</dbReference>
<feature type="domain" description="VOC" evidence="2">
    <location>
        <begin position="7"/>
        <end position="156"/>
    </location>
</feature>
<dbReference type="PANTHER" id="PTHR43048:SF6">
    <property type="entry name" value="BLR8189 PROTEIN"/>
    <property type="match status" value="1"/>
</dbReference>